<evidence type="ECO:0000313" key="10">
    <source>
        <dbReference type="Proteomes" id="UP001321492"/>
    </source>
</evidence>
<evidence type="ECO:0000256" key="3">
    <source>
        <dbReference type="ARBA" id="ARBA00022475"/>
    </source>
</evidence>
<feature type="domain" description="ABC transmembrane type-1" evidence="8">
    <location>
        <begin position="78"/>
        <end position="265"/>
    </location>
</feature>
<protein>
    <submittedName>
        <fullName evidence="9">ABC transporter permease</fullName>
    </submittedName>
</protein>
<evidence type="ECO:0000256" key="4">
    <source>
        <dbReference type="ARBA" id="ARBA00022692"/>
    </source>
</evidence>
<keyword evidence="2 7" id="KW-0813">Transport</keyword>
<dbReference type="EMBL" id="JASJEV010000004">
    <property type="protein sequence ID" value="MDJ1158366.1"/>
    <property type="molecule type" value="Genomic_DNA"/>
</dbReference>
<name>A0ABT7AID9_9HYPH</name>
<dbReference type="Proteomes" id="UP001321492">
    <property type="component" value="Unassembled WGS sequence"/>
</dbReference>
<keyword evidence="5 7" id="KW-1133">Transmembrane helix</keyword>
<reference evidence="9 10" key="1">
    <citation type="submission" date="2023-05" db="EMBL/GenBank/DDBJ databases">
        <title>Chelatococcus sp. nov., a moderately thermophilic bacterium isolated from hot spring microbial mat.</title>
        <authorList>
            <person name="Hu C.-J."/>
            <person name="Li W.-J."/>
        </authorList>
    </citation>
    <scope>NUCLEOTIDE SEQUENCE [LARGE SCALE GENOMIC DNA]</scope>
    <source>
        <strain evidence="9 10">SYSU G07232</strain>
    </source>
</reference>
<evidence type="ECO:0000256" key="6">
    <source>
        <dbReference type="ARBA" id="ARBA00023136"/>
    </source>
</evidence>
<feature type="transmembrane region" description="Helical" evidence="7">
    <location>
        <begin position="244"/>
        <end position="269"/>
    </location>
</feature>
<keyword evidence="10" id="KW-1185">Reference proteome</keyword>
<comment type="caution">
    <text evidence="9">The sequence shown here is derived from an EMBL/GenBank/DDBJ whole genome shotgun (WGS) entry which is preliminary data.</text>
</comment>
<proteinExistence type="inferred from homology"/>
<keyword evidence="3" id="KW-1003">Cell membrane</keyword>
<evidence type="ECO:0000256" key="7">
    <source>
        <dbReference type="RuleBase" id="RU363032"/>
    </source>
</evidence>
<accession>A0ABT7AID9</accession>
<evidence type="ECO:0000259" key="8">
    <source>
        <dbReference type="PROSITE" id="PS50928"/>
    </source>
</evidence>
<dbReference type="SUPFAM" id="SSF161098">
    <property type="entry name" value="MetI-like"/>
    <property type="match status" value="1"/>
</dbReference>
<comment type="subcellular location">
    <subcellularLocation>
        <location evidence="1 7">Cell membrane</location>
        <topology evidence="1 7">Multi-pass membrane protein</topology>
    </subcellularLocation>
</comment>
<dbReference type="CDD" id="cd06261">
    <property type="entry name" value="TM_PBP2"/>
    <property type="match status" value="1"/>
</dbReference>
<dbReference type="InterPro" id="IPR000515">
    <property type="entry name" value="MetI-like"/>
</dbReference>
<feature type="transmembrane region" description="Helical" evidence="7">
    <location>
        <begin position="141"/>
        <end position="163"/>
    </location>
</feature>
<evidence type="ECO:0000313" key="9">
    <source>
        <dbReference type="EMBL" id="MDJ1158366.1"/>
    </source>
</evidence>
<comment type="similarity">
    <text evidence="7">Belongs to the binding-protein-dependent transport system permease family.</text>
</comment>
<feature type="transmembrane region" description="Helical" evidence="7">
    <location>
        <begin position="111"/>
        <end position="135"/>
    </location>
</feature>
<feature type="transmembrane region" description="Helical" evidence="7">
    <location>
        <begin position="84"/>
        <end position="104"/>
    </location>
</feature>
<gene>
    <name evidence="9" type="ORF">QNA08_08990</name>
</gene>
<evidence type="ECO:0000256" key="5">
    <source>
        <dbReference type="ARBA" id="ARBA00022989"/>
    </source>
</evidence>
<dbReference type="PANTHER" id="PTHR30151:SF41">
    <property type="entry name" value="ABC TRANSPORTER PERMEASE PROTEIN"/>
    <property type="match status" value="1"/>
</dbReference>
<evidence type="ECO:0000256" key="2">
    <source>
        <dbReference type="ARBA" id="ARBA00022448"/>
    </source>
</evidence>
<dbReference type="Gene3D" id="1.10.3720.10">
    <property type="entry name" value="MetI-like"/>
    <property type="match status" value="1"/>
</dbReference>
<dbReference type="PANTHER" id="PTHR30151">
    <property type="entry name" value="ALKANE SULFONATE ABC TRANSPORTER-RELATED, MEMBRANE SUBUNIT"/>
    <property type="match status" value="1"/>
</dbReference>
<keyword evidence="4 7" id="KW-0812">Transmembrane</keyword>
<organism evidence="9 10">
    <name type="scientific">Chelatococcus albus</name>
    <dbReference type="NCBI Taxonomy" id="3047466"/>
    <lineage>
        <taxon>Bacteria</taxon>
        <taxon>Pseudomonadati</taxon>
        <taxon>Pseudomonadota</taxon>
        <taxon>Alphaproteobacteria</taxon>
        <taxon>Hyphomicrobiales</taxon>
        <taxon>Chelatococcaceae</taxon>
        <taxon>Chelatococcus</taxon>
    </lineage>
</organism>
<evidence type="ECO:0000256" key="1">
    <source>
        <dbReference type="ARBA" id="ARBA00004651"/>
    </source>
</evidence>
<feature type="transmembrane region" description="Helical" evidence="7">
    <location>
        <begin position="26"/>
        <end position="46"/>
    </location>
</feature>
<dbReference type="InterPro" id="IPR035906">
    <property type="entry name" value="MetI-like_sf"/>
</dbReference>
<dbReference type="Pfam" id="PF00528">
    <property type="entry name" value="BPD_transp_1"/>
    <property type="match status" value="1"/>
</dbReference>
<keyword evidence="6 7" id="KW-0472">Membrane</keyword>
<sequence length="281" mass="29987">MSPSEAANPTAAPTPSRVIRLDRERLLGILLPVAVFLAAIAAWEALVRLNDIPPYVLPSPSRIGEALVRDWGVLSGSLLVTLKITVSALLAAIIGGVALAILFAQSRWIELSFFPFAVILQVTPIVAIAPLLLIYLEPNTAVLVCAFLVAFFPILSNTALGLASADHNLRNLFDLYGASRLKQLLYLRLPAALPFFLGGLRIGGGLALIGAIVAEIAAGTAGQGSGLAFRIVESGYRLNIPRMFAALVLISVAGILIFLIFTLLSHLLLRRWHESAAAREN</sequence>
<dbReference type="PROSITE" id="PS50928">
    <property type="entry name" value="ABC_TM1"/>
    <property type="match status" value="1"/>
</dbReference>